<organism evidence="2 3">
    <name type="scientific">Quercus rubra</name>
    <name type="common">Northern red oak</name>
    <name type="synonym">Quercus borealis</name>
    <dbReference type="NCBI Taxonomy" id="3512"/>
    <lineage>
        <taxon>Eukaryota</taxon>
        <taxon>Viridiplantae</taxon>
        <taxon>Streptophyta</taxon>
        <taxon>Embryophyta</taxon>
        <taxon>Tracheophyta</taxon>
        <taxon>Spermatophyta</taxon>
        <taxon>Magnoliopsida</taxon>
        <taxon>eudicotyledons</taxon>
        <taxon>Gunneridae</taxon>
        <taxon>Pentapetalae</taxon>
        <taxon>rosids</taxon>
        <taxon>fabids</taxon>
        <taxon>Fagales</taxon>
        <taxon>Fagaceae</taxon>
        <taxon>Quercus</taxon>
    </lineage>
</organism>
<keyword evidence="1" id="KW-0732">Signal</keyword>
<feature type="chain" id="PRO_5042921830" evidence="1">
    <location>
        <begin position="22"/>
        <end position="91"/>
    </location>
</feature>
<comment type="caution">
    <text evidence="2">The sequence shown here is derived from an EMBL/GenBank/DDBJ whole genome shotgun (WGS) entry which is preliminary data.</text>
</comment>
<sequence>MGFAILPVLALFCLALVGSHASLPSKVYWQSVLPNTPMPKALQDSLISSTGQIQIPTPYPFFFSSSPTGSLVKKKITATETLAWGINNALV</sequence>
<reference evidence="2 3" key="1">
    <citation type="journal article" date="2023" name="G3 (Bethesda)">
        <title>A haplotype-resolved chromosome-scale genome for Quercus rubra L. provides insights into the genetics of adaptive traits for red oak species.</title>
        <authorList>
            <person name="Kapoor B."/>
            <person name="Jenkins J."/>
            <person name="Schmutz J."/>
            <person name="Zhebentyayeva T."/>
            <person name="Kuelheim C."/>
            <person name="Coggeshall M."/>
            <person name="Heim C."/>
            <person name="Lasky J.R."/>
            <person name="Leites L."/>
            <person name="Islam-Faridi N."/>
            <person name="Romero-Severson J."/>
            <person name="DeLeo V.L."/>
            <person name="Lucas S.M."/>
            <person name="Lazic D."/>
            <person name="Gailing O."/>
            <person name="Carlson J."/>
            <person name="Staton M."/>
        </authorList>
    </citation>
    <scope>NUCLEOTIDE SEQUENCE [LARGE SCALE GENOMIC DNA]</scope>
    <source>
        <strain evidence="2">Pseudo-F2</strain>
    </source>
</reference>
<feature type="signal peptide" evidence="1">
    <location>
        <begin position="1"/>
        <end position="21"/>
    </location>
</feature>
<dbReference type="AlphaFoldDB" id="A0AAN7GCK4"/>
<keyword evidence="3" id="KW-1185">Reference proteome</keyword>
<protein>
    <submittedName>
        <fullName evidence="2">Uncharacterized protein</fullName>
    </submittedName>
</protein>
<gene>
    <name evidence="2" type="ORF">RGQ29_001263</name>
</gene>
<evidence type="ECO:0000313" key="2">
    <source>
        <dbReference type="EMBL" id="KAK4607356.1"/>
    </source>
</evidence>
<dbReference type="EMBL" id="JAXUIC010000001">
    <property type="protein sequence ID" value="KAK4607356.1"/>
    <property type="molecule type" value="Genomic_DNA"/>
</dbReference>
<evidence type="ECO:0000256" key="1">
    <source>
        <dbReference type="SAM" id="SignalP"/>
    </source>
</evidence>
<accession>A0AAN7GCK4</accession>
<name>A0AAN7GCK4_QUERU</name>
<proteinExistence type="predicted"/>
<evidence type="ECO:0000313" key="3">
    <source>
        <dbReference type="Proteomes" id="UP001324115"/>
    </source>
</evidence>
<dbReference type="Proteomes" id="UP001324115">
    <property type="component" value="Unassembled WGS sequence"/>
</dbReference>